<keyword evidence="3" id="KW-1185">Reference proteome</keyword>
<organism evidence="2 3">
    <name type="scientific">Micrococcus endophyticus</name>
    <dbReference type="NCBI Taxonomy" id="455343"/>
    <lineage>
        <taxon>Bacteria</taxon>
        <taxon>Bacillati</taxon>
        <taxon>Actinomycetota</taxon>
        <taxon>Actinomycetes</taxon>
        <taxon>Micrococcales</taxon>
        <taxon>Micrococcaceae</taxon>
        <taxon>Micrococcus</taxon>
    </lineage>
</organism>
<evidence type="ECO:0000313" key="3">
    <source>
        <dbReference type="Proteomes" id="UP000567246"/>
    </source>
</evidence>
<comment type="caution">
    <text evidence="2">The sequence shown here is derived from an EMBL/GenBank/DDBJ whole genome shotgun (WGS) entry which is preliminary data.</text>
</comment>
<sequence length="305" mass="33327">MTTTSRTRLPPLPLVFTVAEARAKGASRSRLRRQDLAVPLHGARVQSVGTPPTWTGLGFATPPHSWTVEDLTALQRLRPDAVLSHATAAHPHGIPRPLDRAVDAPEPVSVSTPRDVRRPGVRVHRRTVPPEHSSVVHGLTVTSPERTWADLCALRPRWDEADLVAAGDHLVRHPWAGGGRLPPRTTVERLAEVLEALAPFHGVGRARAALGRVRVGADSAMETHARLALIDAGLGEPLLQHKVAPDDPALAESDLYFVDLRVALEYDGEHHLDRQQQARDARRDRRLLSYGVTPMRITAADHAEG</sequence>
<dbReference type="AlphaFoldDB" id="A0A7W9JHL0"/>
<proteinExistence type="predicted"/>
<dbReference type="Gene3D" id="3.40.960.10">
    <property type="entry name" value="VSR Endonuclease"/>
    <property type="match status" value="1"/>
</dbReference>
<protein>
    <recommendedName>
        <fullName evidence="4">DUF559 domain-containing protein</fullName>
    </recommendedName>
</protein>
<reference evidence="2 3" key="1">
    <citation type="submission" date="2020-08" db="EMBL/GenBank/DDBJ databases">
        <title>Sequencing the genomes of 1000 actinobacteria strains.</title>
        <authorList>
            <person name="Klenk H.-P."/>
        </authorList>
    </citation>
    <scope>NUCLEOTIDE SEQUENCE [LARGE SCALE GENOMIC DNA]</scope>
    <source>
        <strain evidence="2 3">DSM 17945</strain>
    </source>
</reference>
<evidence type="ECO:0000256" key="1">
    <source>
        <dbReference type="SAM" id="MobiDB-lite"/>
    </source>
</evidence>
<name>A0A7W9JHL0_9MICC</name>
<dbReference type="Proteomes" id="UP000567246">
    <property type="component" value="Unassembled WGS sequence"/>
</dbReference>
<gene>
    <name evidence="2" type="ORF">HDA33_000210</name>
</gene>
<evidence type="ECO:0000313" key="2">
    <source>
        <dbReference type="EMBL" id="MBB5847646.1"/>
    </source>
</evidence>
<accession>A0A7W9JHL0</accession>
<dbReference type="EMBL" id="JACHMW010000001">
    <property type="protein sequence ID" value="MBB5847646.1"/>
    <property type="molecule type" value="Genomic_DNA"/>
</dbReference>
<evidence type="ECO:0008006" key="4">
    <source>
        <dbReference type="Google" id="ProtNLM"/>
    </source>
</evidence>
<dbReference type="RefSeq" id="WP_184169954.1">
    <property type="nucleotide sequence ID" value="NZ_BAABAG010000002.1"/>
</dbReference>
<feature type="region of interest" description="Disordered" evidence="1">
    <location>
        <begin position="89"/>
        <end position="118"/>
    </location>
</feature>